<dbReference type="InterPro" id="IPR013024">
    <property type="entry name" value="GGCT-like"/>
</dbReference>
<name>A0A7R9QHJ1_9ACAR</name>
<dbReference type="InterPro" id="IPR039126">
    <property type="entry name" value="GGACT"/>
</dbReference>
<dbReference type="PANTHER" id="PTHR12510">
    <property type="entry name" value="TROPONIN C-AKIN-1 PROTEIN"/>
    <property type="match status" value="1"/>
</dbReference>
<dbReference type="GO" id="GO:0005829">
    <property type="term" value="C:cytosol"/>
    <property type="evidence" value="ECO:0007669"/>
    <property type="project" value="TreeGrafter"/>
</dbReference>
<dbReference type="PANTHER" id="PTHR12510:SF4">
    <property type="entry name" value="GAMMA-GLUTAMYLAMINECYCLOTRANSFERASE"/>
    <property type="match status" value="1"/>
</dbReference>
<organism evidence="5">
    <name type="scientific">Oppiella nova</name>
    <dbReference type="NCBI Taxonomy" id="334625"/>
    <lineage>
        <taxon>Eukaryota</taxon>
        <taxon>Metazoa</taxon>
        <taxon>Ecdysozoa</taxon>
        <taxon>Arthropoda</taxon>
        <taxon>Chelicerata</taxon>
        <taxon>Arachnida</taxon>
        <taxon>Acari</taxon>
        <taxon>Acariformes</taxon>
        <taxon>Sarcoptiformes</taxon>
        <taxon>Oribatida</taxon>
        <taxon>Brachypylina</taxon>
        <taxon>Oppioidea</taxon>
        <taxon>Oppiidae</taxon>
        <taxon>Oppiella</taxon>
    </lineage>
</organism>
<accession>A0A7R9QHJ1</accession>
<evidence type="ECO:0000256" key="1">
    <source>
        <dbReference type="ARBA" id="ARBA00008861"/>
    </source>
</evidence>
<evidence type="ECO:0000313" key="6">
    <source>
        <dbReference type="Proteomes" id="UP000728032"/>
    </source>
</evidence>
<reference evidence="5" key="1">
    <citation type="submission" date="2020-11" db="EMBL/GenBank/DDBJ databases">
        <authorList>
            <person name="Tran Van P."/>
        </authorList>
    </citation>
    <scope>NUCLEOTIDE SEQUENCE</scope>
</reference>
<evidence type="ECO:0000259" key="4">
    <source>
        <dbReference type="Pfam" id="PF06094"/>
    </source>
</evidence>
<dbReference type="OrthoDB" id="113620at2759"/>
<dbReference type="CDD" id="cd06661">
    <property type="entry name" value="GGCT_like"/>
    <property type="match status" value="1"/>
</dbReference>
<dbReference type="EMBL" id="OC916738">
    <property type="protein sequence ID" value="CAD7645110.1"/>
    <property type="molecule type" value="Genomic_DNA"/>
</dbReference>
<dbReference type="Gene3D" id="3.10.490.10">
    <property type="entry name" value="Gamma-glutamyl cyclotransferase-like"/>
    <property type="match status" value="1"/>
</dbReference>
<evidence type="ECO:0000313" key="5">
    <source>
        <dbReference type="EMBL" id="CAD7645110.1"/>
    </source>
</evidence>
<dbReference type="EMBL" id="CAJPVJ010001913">
    <property type="protein sequence ID" value="CAG2165496.1"/>
    <property type="molecule type" value="Genomic_DNA"/>
</dbReference>
<gene>
    <name evidence="5" type="ORF">ONB1V03_LOCUS5036</name>
</gene>
<dbReference type="Proteomes" id="UP000728032">
    <property type="component" value="Unassembled WGS sequence"/>
</dbReference>
<dbReference type="AlphaFoldDB" id="A0A7R9QHJ1"/>
<dbReference type="InterPro" id="IPR009288">
    <property type="entry name" value="AIG2-like_dom"/>
</dbReference>
<comment type="similarity">
    <text evidence="1 3">Belongs to the gamma-glutamylcyclotransferase family.</text>
</comment>
<dbReference type="InterPro" id="IPR036568">
    <property type="entry name" value="GGCT-like_sf"/>
</dbReference>
<protein>
    <recommendedName>
        <fullName evidence="3">Gamma-glutamylcyclotransferase family protein</fullName>
    </recommendedName>
</protein>
<dbReference type="SUPFAM" id="SSF110857">
    <property type="entry name" value="Gamma-glutamyl cyclotransferase-like"/>
    <property type="match status" value="1"/>
</dbReference>
<proteinExistence type="inferred from homology"/>
<keyword evidence="6" id="KW-1185">Reference proteome</keyword>
<feature type="active site" description="Proton acceptor" evidence="2">
    <location>
        <position position="71"/>
    </location>
</feature>
<feature type="domain" description="Gamma-glutamylcyclotransferase AIG2-like" evidence="4">
    <location>
        <begin position="10"/>
        <end position="112"/>
    </location>
</feature>
<sequence length="155" mass="18329">MITKPDRYLMFVYGTIKTGISQPNHYILKDQDNGEAELICGAESIDKWPLRIYGELWSVDINMRNKMDDFEAHPRFYRRMEIPVLTDDNTPVKAWAYFLIDYKPHLLDLDTYENYNTYGDHGLRYVEGCERHDPEGEVNKLIAEIKLTNVYRDTK</sequence>
<evidence type="ECO:0000256" key="2">
    <source>
        <dbReference type="PIRSR" id="PIRSR639126-1"/>
    </source>
</evidence>
<dbReference type="Pfam" id="PF06094">
    <property type="entry name" value="GGACT"/>
    <property type="match status" value="1"/>
</dbReference>
<evidence type="ECO:0000256" key="3">
    <source>
        <dbReference type="RuleBase" id="RU367036"/>
    </source>
</evidence>
<dbReference type="GO" id="GO:0061929">
    <property type="term" value="F:gamma-glutamylaminecyclotransferase activity"/>
    <property type="evidence" value="ECO:0007669"/>
    <property type="project" value="InterPro"/>
</dbReference>